<keyword evidence="2" id="KW-1185">Reference proteome</keyword>
<evidence type="ECO:0000313" key="1">
    <source>
        <dbReference type="EMBL" id="NMP28130.1"/>
    </source>
</evidence>
<dbReference type="RefSeq" id="WP_169403825.1">
    <property type="nucleotide sequence ID" value="NZ_JAADJU010000007.1"/>
</dbReference>
<organism evidence="1 2">
    <name type="scientific">Rouxiella aceris</name>
    <dbReference type="NCBI Taxonomy" id="2703884"/>
    <lineage>
        <taxon>Bacteria</taxon>
        <taxon>Pseudomonadati</taxon>
        <taxon>Pseudomonadota</taxon>
        <taxon>Gammaproteobacteria</taxon>
        <taxon>Enterobacterales</taxon>
        <taxon>Yersiniaceae</taxon>
        <taxon>Rouxiella</taxon>
    </lineage>
</organism>
<accession>A0A848MM55</accession>
<reference evidence="1 2" key="2">
    <citation type="submission" date="2020-06" db="EMBL/GenBank/DDBJ databases">
        <title>Polyphasic characterization of a Rahnella strain isolated from tree sap.</title>
        <authorList>
            <person name="Kim I.S."/>
        </authorList>
    </citation>
    <scope>NUCLEOTIDE SEQUENCE [LARGE SCALE GENOMIC DNA]</scope>
    <source>
        <strain evidence="1 2">SAP-1</strain>
    </source>
</reference>
<dbReference type="EMBL" id="JAADJU010000007">
    <property type="protein sequence ID" value="NMP28130.1"/>
    <property type="molecule type" value="Genomic_DNA"/>
</dbReference>
<dbReference type="SUPFAM" id="SSF52833">
    <property type="entry name" value="Thioredoxin-like"/>
    <property type="match status" value="1"/>
</dbReference>
<dbReference type="AlphaFoldDB" id="A0A848MM55"/>
<dbReference type="CDD" id="cd03025">
    <property type="entry name" value="DsbA_FrnE_like"/>
    <property type="match status" value="1"/>
</dbReference>
<evidence type="ECO:0000313" key="2">
    <source>
        <dbReference type="Proteomes" id="UP000585363"/>
    </source>
</evidence>
<protein>
    <submittedName>
        <fullName evidence="1">DsbA family protein</fullName>
    </submittedName>
</protein>
<reference evidence="1 2" key="1">
    <citation type="submission" date="2020-01" db="EMBL/GenBank/DDBJ databases">
        <authorList>
            <person name="Lee S.D."/>
        </authorList>
    </citation>
    <scope>NUCLEOTIDE SEQUENCE [LARGE SCALE GENOMIC DNA]</scope>
    <source>
        <strain evidence="1 2">SAP-1</strain>
    </source>
</reference>
<dbReference type="InterPro" id="IPR036249">
    <property type="entry name" value="Thioredoxin-like_sf"/>
</dbReference>
<gene>
    <name evidence="1" type="ORF">GW590_14805</name>
</gene>
<proteinExistence type="predicted"/>
<dbReference type="Gene3D" id="3.40.30.10">
    <property type="entry name" value="Glutaredoxin"/>
    <property type="match status" value="1"/>
</dbReference>
<comment type="caution">
    <text evidence="1">The sequence shown here is derived from an EMBL/GenBank/DDBJ whole genome shotgun (WGS) entry which is preliminary data.</text>
</comment>
<name>A0A848MM55_9GAMM</name>
<dbReference type="Proteomes" id="UP000585363">
    <property type="component" value="Unassembled WGS sequence"/>
</dbReference>
<sequence length="216" mass="24089">MAAVKLHYIYDPLCGWCYGAIPLTRVAQEISGLTLVLHGGGMMTGSNSRKITAEWHDYVEPHDRRIAEITGQPFGVAYYEGLLRDTRILLDSAPPIAAILAAEQIDGKGLAMLHQLQHAHYVEGLEISNNAVLRHCAQIIGLNSDDFTCEFLFIRAESLSQHIHASRELLQKVGGSGFPTFAIEDVQGNLRLLPVEQYSGRSEQWRQLLTQWVSEH</sequence>